<feature type="region of interest" description="Disordered" evidence="1">
    <location>
        <begin position="168"/>
        <end position="202"/>
    </location>
</feature>
<dbReference type="EMBL" id="CP036264">
    <property type="protein sequence ID" value="QEG02173.1"/>
    <property type="molecule type" value="Genomic_DNA"/>
</dbReference>
<sequence length="202" mass="22362">MKTLAPFAVGLVILVGCDFRSSSGDAWDGKTVALLNHATLFAAEQDVTADLIDDGERAWRPCDIAKDEFGAIVQYDKVGTFEELRSRLNTEYPSHETANFANDPDMGIWRIDDPGFTIQLSQDDEEDVYTAIYLRFVDPTTMADAIENVATDNPDLVNDFNWQGFADGLRASERSTEQSDVPESASRGDSKMEDQPRGPGDR</sequence>
<dbReference type="PROSITE" id="PS51257">
    <property type="entry name" value="PROKAR_LIPOPROTEIN"/>
    <property type="match status" value="1"/>
</dbReference>
<evidence type="ECO:0000313" key="3">
    <source>
        <dbReference type="Proteomes" id="UP000321353"/>
    </source>
</evidence>
<name>A0A5B9MLK5_9BACT</name>
<evidence type="ECO:0000256" key="1">
    <source>
        <dbReference type="SAM" id="MobiDB-lite"/>
    </source>
</evidence>
<organism evidence="2 3">
    <name type="scientific">Stieleria maiorica</name>
    <dbReference type="NCBI Taxonomy" id="2795974"/>
    <lineage>
        <taxon>Bacteria</taxon>
        <taxon>Pseudomonadati</taxon>
        <taxon>Planctomycetota</taxon>
        <taxon>Planctomycetia</taxon>
        <taxon>Pirellulales</taxon>
        <taxon>Pirellulaceae</taxon>
        <taxon>Stieleria</taxon>
    </lineage>
</organism>
<feature type="compositionally biased region" description="Basic and acidic residues" evidence="1">
    <location>
        <begin position="186"/>
        <end position="202"/>
    </location>
</feature>
<dbReference type="KEGG" id="smam:Mal15_62580"/>
<dbReference type="AlphaFoldDB" id="A0A5B9MLK5"/>
<accession>A0A5B9MLK5</accession>
<dbReference type="Proteomes" id="UP000321353">
    <property type="component" value="Chromosome"/>
</dbReference>
<evidence type="ECO:0000313" key="2">
    <source>
        <dbReference type="EMBL" id="QEG02173.1"/>
    </source>
</evidence>
<keyword evidence="3" id="KW-1185">Reference proteome</keyword>
<protein>
    <submittedName>
        <fullName evidence="2">Uncharacterized protein</fullName>
    </submittedName>
</protein>
<proteinExistence type="predicted"/>
<reference evidence="2 3" key="1">
    <citation type="submission" date="2019-02" db="EMBL/GenBank/DDBJ databases">
        <title>Planctomycetal bacteria perform biofilm scaping via a novel small molecule.</title>
        <authorList>
            <person name="Jeske O."/>
            <person name="Boedeker C."/>
            <person name="Wiegand S."/>
            <person name="Breitling P."/>
            <person name="Kallscheuer N."/>
            <person name="Jogler M."/>
            <person name="Rohde M."/>
            <person name="Petersen J."/>
            <person name="Medema M.H."/>
            <person name="Surup F."/>
            <person name="Jogler C."/>
        </authorList>
    </citation>
    <scope>NUCLEOTIDE SEQUENCE [LARGE SCALE GENOMIC DNA]</scope>
    <source>
        <strain evidence="2 3">Mal15</strain>
    </source>
</reference>
<gene>
    <name evidence="2" type="ORF">Mal15_62580</name>
</gene>